<proteinExistence type="predicted"/>
<dbReference type="EMBL" id="CAJVPI010000002">
    <property type="protein sequence ID" value="CAG8451136.1"/>
    <property type="molecule type" value="Genomic_DNA"/>
</dbReference>
<keyword evidence="2" id="KW-1185">Reference proteome</keyword>
<reference evidence="1" key="1">
    <citation type="submission" date="2021-06" db="EMBL/GenBank/DDBJ databases">
        <authorList>
            <person name="Kallberg Y."/>
            <person name="Tangrot J."/>
            <person name="Rosling A."/>
        </authorList>
    </citation>
    <scope>NUCLEOTIDE SEQUENCE</scope>
    <source>
        <strain evidence="1">BR232B</strain>
    </source>
</reference>
<dbReference type="AlphaFoldDB" id="A0A9N8VHQ8"/>
<comment type="caution">
    <text evidence="1">The sequence shown here is derived from an EMBL/GenBank/DDBJ whole genome shotgun (WGS) entry which is preliminary data.</text>
</comment>
<gene>
    <name evidence="1" type="ORF">PBRASI_LOCUS37</name>
</gene>
<organism evidence="1 2">
    <name type="scientific">Paraglomus brasilianum</name>
    <dbReference type="NCBI Taxonomy" id="144538"/>
    <lineage>
        <taxon>Eukaryota</taxon>
        <taxon>Fungi</taxon>
        <taxon>Fungi incertae sedis</taxon>
        <taxon>Mucoromycota</taxon>
        <taxon>Glomeromycotina</taxon>
        <taxon>Glomeromycetes</taxon>
        <taxon>Paraglomerales</taxon>
        <taxon>Paraglomeraceae</taxon>
        <taxon>Paraglomus</taxon>
    </lineage>
</organism>
<dbReference type="Proteomes" id="UP000789739">
    <property type="component" value="Unassembled WGS sequence"/>
</dbReference>
<sequence>MSLYPFRRQHPPKKPNQYYNLRRLENQRIRICSSAIRHWYLLSTRRRRHGQKYPESGDQEYVPAQYRLHDVIEVESECENVVNLCQKSVERGTCEQQYILTQIHRTEEYAGINNEKRSTGR</sequence>
<evidence type="ECO:0000313" key="2">
    <source>
        <dbReference type="Proteomes" id="UP000789739"/>
    </source>
</evidence>
<accession>A0A9N8VHQ8</accession>
<name>A0A9N8VHQ8_9GLOM</name>
<protein>
    <submittedName>
        <fullName evidence="1">6787_t:CDS:1</fullName>
    </submittedName>
</protein>
<evidence type="ECO:0000313" key="1">
    <source>
        <dbReference type="EMBL" id="CAG8451136.1"/>
    </source>
</evidence>